<keyword evidence="9" id="KW-0966">Cell projection</keyword>
<feature type="domain" description="FlgD Tudor-like" evidence="7">
    <location>
        <begin position="85"/>
        <end position="221"/>
    </location>
</feature>
<dbReference type="InterPro" id="IPR005648">
    <property type="entry name" value="FlgD"/>
</dbReference>
<dbReference type="Pfam" id="PF03963">
    <property type="entry name" value="FlgD"/>
    <property type="match status" value="1"/>
</dbReference>
<dbReference type="EMBL" id="CP158373">
    <property type="protein sequence ID" value="XBY66347.1"/>
    <property type="molecule type" value="Genomic_DNA"/>
</dbReference>
<accession>A0AAU7Y9G2</accession>
<evidence type="ECO:0000259" key="7">
    <source>
        <dbReference type="Pfam" id="PF13861"/>
    </source>
</evidence>
<dbReference type="Pfam" id="PF13861">
    <property type="entry name" value="FLgD_tudor"/>
    <property type="match status" value="1"/>
</dbReference>
<dbReference type="AlphaFoldDB" id="A0AAU7Y9G2"/>
<dbReference type="Pfam" id="PF13860">
    <property type="entry name" value="FlgD_ig"/>
    <property type="match status" value="1"/>
</dbReference>
<evidence type="ECO:0000313" key="9">
    <source>
        <dbReference type="EMBL" id="XBY66347.1"/>
    </source>
</evidence>
<comment type="similarity">
    <text evidence="1 5">Belongs to the FlgD family.</text>
</comment>
<dbReference type="Gene3D" id="2.30.30.910">
    <property type="match status" value="1"/>
</dbReference>
<reference evidence="8" key="1">
    <citation type="submission" date="2020-05" db="EMBL/GenBank/DDBJ databases">
        <title>Complete genome sequence of Pseudomonas sp. Sm006.</title>
        <authorList>
            <person name="Takeuchi K."/>
            <person name="Someya N."/>
        </authorList>
    </citation>
    <scope>NUCLEOTIDE SEQUENCE</scope>
    <source>
        <strain evidence="8">Sm006</strain>
    </source>
</reference>
<keyword evidence="9" id="KW-0969">Cilium</keyword>
<evidence type="ECO:0000256" key="1">
    <source>
        <dbReference type="ARBA" id="ARBA00010577"/>
    </source>
</evidence>
<evidence type="ECO:0000256" key="2">
    <source>
        <dbReference type="ARBA" id="ARBA00016013"/>
    </source>
</evidence>
<dbReference type="Proteomes" id="UP001064896">
    <property type="component" value="Chromosome"/>
</dbReference>
<comment type="function">
    <text evidence="4 5">Required for flagellar hook formation. May act as a scaffolding protein.</text>
</comment>
<dbReference type="EMBL" id="AP023081">
    <property type="protein sequence ID" value="BCD87785.1"/>
    <property type="molecule type" value="Genomic_DNA"/>
</dbReference>
<feature type="domain" description="FlgD/Vpr Ig-like" evidence="6">
    <location>
        <begin position="109"/>
        <end position="177"/>
    </location>
</feature>
<dbReference type="InterPro" id="IPR025963">
    <property type="entry name" value="FLgD_Tudor"/>
</dbReference>
<keyword evidence="3 5" id="KW-1005">Bacterial flagellum biogenesis</keyword>
<evidence type="ECO:0000256" key="5">
    <source>
        <dbReference type="RuleBase" id="RU362076"/>
    </source>
</evidence>
<gene>
    <name evidence="9" type="primary">flgD</name>
    <name evidence="9" type="ORF">ABS648_11475</name>
    <name evidence="8" type="ORF">PSm6_41920</name>
</gene>
<evidence type="ECO:0000259" key="6">
    <source>
        <dbReference type="Pfam" id="PF13860"/>
    </source>
</evidence>
<dbReference type="InterPro" id="IPR025965">
    <property type="entry name" value="FlgD/Vpr_Ig-like"/>
</dbReference>
<evidence type="ECO:0000313" key="8">
    <source>
        <dbReference type="EMBL" id="BCD87785.1"/>
    </source>
</evidence>
<dbReference type="NCBIfam" id="NF005176">
    <property type="entry name" value="PRK06655.1-1"/>
    <property type="match status" value="1"/>
</dbReference>
<protein>
    <recommendedName>
        <fullName evidence="2 5">Basal-body rod modification protein FlgD</fullName>
    </recommendedName>
</protein>
<dbReference type="RefSeq" id="WP_021220626.1">
    <property type="nucleotide sequence ID" value="NZ_AP023081.1"/>
</dbReference>
<evidence type="ECO:0000313" key="10">
    <source>
        <dbReference type="Proteomes" id="UP001064896"/>
    </source>
</evidence>
<keyword evidence="9" id="KW-0282">Flagellum</keyword>
<evidence type="ECO:0000256" key="3">
    <source>
        <dbReference type="ARBA" id="ARBA00022795"/>
    </source>
</evidence>
<dbReference type="Gene3D" id="2.60.40.4070">
    <property type="match status" value="1"/>
</dbReference>
<proteinExistence type="inferred from homology"/>
<keyword evidence="10" id="KW-1185">Reference proteome</keyword>
<name>A0AAU7Y9G2_9PSED</name>
<evidence type="ECO:0000256" key="4">
    <source>
        <dbReference type="ARBA" id="ARBA00024746"/>
    </source>
</evidence>
<dbReference type="GO" id="GO:0044781">
    <property type="term" value="P:bacterial-type flagellum organization"/>
    <property type="evidence" value="ECO:0007669"/>
    <property type="project" value="UniProtKB-UniRule"/>
</dbReference>
<reference evidence="9" key="2">
    <citation type="submission" date="2023-08" db="EMBL/GenBank/DDBJ databases">
        <title>Increased levels of nutrients transform a symbiont into a lethal pathobiont.</title>
        <authorList>
            <person name="Lachnit T."/>
            <person name="Ulrich L."/>
            <person name="Willmer F.M."/>
            <person name="Hasenbein T."/>
            <person name="Steiner L.X."/>
            <person name="Wolters M."/>
            <person name="Herbst E.M."/>
            <person name="Deines P."/>
        </authorList>
    </citation>
    <scope>NUCLEOTIDE SEQUENCE</scope>
    <source>
        <strain evidence="9">T3</strain>
    </source>
</reference>
<organism evidence="9">
    <name type="scientific">Pseudomonas solani</name>
    <dbReference type="NCBI Taxonomy" id="2731552"/>
    <lineage>
        <taxon>Bacteria</taxon>
        <taxon>Pseudomonadati</taxon>
        <taxon>Pseudomonadota</taxon>
        <taxon>Gammaproteobacteria</taxon>
        <taxon>Pseudomonadales</taxon>
        <taxon>Pseudomonadaceae</taxon>
        <taxon>Pseudomonas</taxon>
    </lineage>
</organism>
<sequence length="225" mass="23380">MSVDVGATTSTSVLDQYKLKDTAKSKELGKDQFLQLLVAQMNNQNPLDPQTNSEFVAQLAQFSTVEGLDNLNKSVNTILSSTQSSQALQASSLVGRKVIVTTNKAVVDTSETMKGSVNLTGASTNVYVNVLDSKGNAVNRINLGAQSAGQVSFMWDGKDSSGAVAPNGTYTFQAEAAIDGKTVAMSTNLPANVDSVTLGLNGGEMTLNLAGLGSVALSKVKVIGQ</sequence>